<gene>
    <name evidence="7" type="ORF">QJS04_geneDACA019258</name>
</gene>
<dbReference type="GO" id="GO:0045943">
    <property type="term" value="P:positive regulation of transcription by RNA polymerase I"/>
    <property type="evidence" value="ECO:0007669"/>
    <property type="project" value="TreeGrafter"/>
</dbReference>
<evidence type="ECO:0000313" key="8">
    <source>
        <dbReference type="Proteomes" id="UP001179952"/>
    </source>
</evidence>
<evidence type="ECO:0000256" key="1">
    <source>
        <dbReference type="ARBA" id="ARBA00004123"/>
    </source>
</evidence>
<keyword evidence="2" id="KW-0698">rRNA processing</keyword>
<reference evidence="7" key="2">
    <citation type="submission" date="2023-06" db="EMBL/GenBank/DDBJ databases">
        <authorList>
            <person name="Ma L."/>
            <person name="Liu K.-W."/>
            <person name="Li Z."/>
            <person name="Hsiao Y.-Y."/>
            <person name="Qi Y."/>
            <person name="Fu T."/>
            <person name="Tang G."/>
            <person name="Zhang D."/>
            <person name="Sun W.-H."/>
            <person name="Liu D.-K."/>
            <person name="Li Y."/>
            <person name="Chen G.-Z."/>
            <person name="Liu X.-D."/>
            <person name="Liao X.-Y."/>
            <person name="Jiang Y.-T."/>
            <person name="Yu X."/>
            <person name="Hao Y."/>
            <person name="Huang J."/>
            <person name="Zhao X.-W."/>
            <person name="Ke S."/>
            <person name="Chen Y.-Y."/>
            <person name="Wu W.-L."/>
            <person name="Hsu J.-L."/>
            <person name="Lin Y.-F."/>
            <person name="Huang M.-D."/>
            <person name="Li C.-Y."/>
            <person name="Huang L."/>
            <person name="Wang Z.-W."/>
            <person name="Zhao X."/>
            <person name="Zhong W.-Y."/>
            <person name="Peng D.-H."/>
            <person name="Ahmad S."/>
            <person name="Lan S."/>
            <person name="Zhang J.-S."/>
            <person name="Tsai W.-C."/>
            <person name="Van De Peer Y."/>
            <person name="Liu Z.-J."/>
        </authorList>
    </citation>
    <scope>NUCLEOTIDE SEQUENCE</scope>
    <source>
        <strain evidence="7">SCP</strain>
        <tissue evidence="7">Leaves</tissue>
    </source>
</reference>
<comment type="subcellular location">
    <subcellularLocation>
        <location evidence="1">Nucleus</location>
    </subcellularLocation>
</comment>
<dbReference type="GO" id="GO:0006364">
    <property type="term" value="P:rRNA processing"/>
    <property type="evidence" value="ECO:0007669"/>
    <property type="project" value="UniProtKB-KW"/>
</dbReference>
<dbReference type="PANTHER" id="PTHR19924:SF26">
    <property type="entry name" value="U3 SMALL NUCLEOLAR RNA-ASSOCIATED PROTEIN 15 HOMOLOG"/>
    <property type="match status" value="1"/>
</dbReference>
<evidence type="ECO:0000259" key="6">
    <source>
        <dbReference type="Pfam" id="PF09384"/>
    </source>
</evidence>
<evidence type="ECO:0000313" key="7">
    <source>
        <dbReference type="EMBL" id="KAK1258642.1"/>
    </source>
</evidence>
<keyword evidence="8" id="KW-1185">Reference proteome</keyword>
<evidence type="ECO:0000256" key="4">
    <source>
        <dbReference type="ARBA" id="ARBA00022737"/>
    </source>
</evidence>
<accession>A0AAV9A3A3</accession>
<dbReference type="PANTHER" id="PTHR19924">
    <property type="entry name" value="UTP15 U3 SMALL NUCLEOLAR RNA-ASSOCIATED PROTEIN 15 FAMILY MEMBER"/>
    <property type="match status" value="1"/>
</dbReference>
<keyword evidence="3" id="KW-0853">WD repeat</keyword>
<dbReference type="Proteomes" id="UP001179952">
    <property type="component" value="Unassembled WGS sequence"/>
</dbReference>
<evidence type="ECO:0000256" key="5">
    <source>
        <dbReference type="ARBA" id="ARBA00023242"/>
    </source>
</evidence>
<comment type="caution">
    <text evidence="7">The sequence shown here is derived from an EMBL/GenBank/DDBJ whole genome shotgun (WGS) entry which is preliminary data.</text>
</comment>
<proteinExistence type="predicted"/>
<evidence type="ECO:0000256" key="3">
    <source>
        <dbReference type="ARBA" id="ARBA00022574"/>
    </source>
</evidence>
<reference evidence="7" key="1">
    <citation type="journal article" date="2023" name="Nat. Commun.">
        <title>Diploid and tetraploid genomes of Acorus and the evolution of monocots.</title>
        <authorList>
            <person name="Ma L."/>
            <person name="Liu K.W."/>
            <person name="Li Z."/>
            <person name="Hsiao Y.Y."/>
            <person name="Qi Y."/>
            <person name="Fu T."/>
            <person name="Tang G.D."/>
            <person name="Zhang D."/>
            <person name="Sun W.H."/>
            <person name="Liu D.K."/>
            <person name="Li Y."/>
            <person name="Chen G.Z."/>
            <person name="Liu X.D."/>
            <person name="Liao X.Y."/>
            <person name="Jiang Y.T."/>
            <person name="Yu X."/>
            <person name="Hao Y."/>
            <person name="Huang J."/>
            <person name="Zhao X.W."/>
            <person name="Ke S."/>
            <person name="Chen Y.Y."/>
            <person name="Wu W.L."/>
            <person name="Hsu J.L."/>
            <person name="Lin Y.F."/>
            <person name="Huang M.D."/>
            <person name="Li C.Y."/>
            <person name="Huang L."/>
            <person name="Wang Z.W."/>
            <person name="Zhao X."/>
            <person name="Zhong W.Y."/>
            <person name="Peng D.H."/>
            <person name="Ahmad S."/>
            <person name="Lan S."/>
            <person name="Zhang J.S."/>
            <person name="Tsai W.C."/>
            <person name="Van de Peer Y."/>
            <person name="Liu Z.J."/>
        </authorList>
    </citation>
    <scope>NUCLEOTIDE SEQUENCE</scope>
    <source>
        <strain evidence="7">SCP</strain>
    </source>
</reference>
<dbReference type="Pfam" id="PF09384">
    <property type="entry name" value="UTP15_C"/>
    <property type="match status" value="1"/>
</dbReference>
<organism evidence="7 8">
    <name type="scientific">Acorus gramineus</name>
    <name type="common">Dwarf sweet flag</name>
    <dbReference type="NCBI Taxonomy" id="55184"/>
    <lineage>
        <taxon>Eukaryota</taxon>
        <taxon>Viridiplantae</taxon>
        <taxon>Streptophyta</taxon>
        <taxon>Embryophyta</taxon>
        <taxon>Tracheophyta</taxon>
        <taxon>Spermatophyta</taxon>
        <taxon>Magnoliopsida</taxon>
        <taxon>Liliopsida</taxon>
        <taxon>Acoraceae</taxon>
        <taxon>Acorus</taxon>
    </lineage>
</organism>
<keyword evidence="4" id="KW-0677">Repeat</keyword>
<dbReference type="AlphaFoldDB" id="A0AAV9A3A3"/>
<sequence>MKRVKKLRVAEHNRLLKKFRHREALVSALNNKNPNAVIGVMNELVTRRKLLKCLGNLDVGELGMLLGFLHKSVTLPKHARLLMALAKKVIQMRTKDIKASETLQRHALNLRRMVREEVHIQRSLQEIQGIILPLLKLARR</sequence>
<dbReference type="InterPro" id="IPR018983">
    <property type="entry name" value="U3_snoRNA-assocProt_15_C"/>
</dbReference>
<protein>
    <recommendedName>
        <fullName evidence="6">U3 small nucleolar RNA-associated protein 15 C-terminal domain-containing protein</fullName>
    </recommendedName>
</protein>
<dbReference type="GO" id="GO:0005730">
    <property type="term" value="C:nucleolus"/>
    <property type="evidence" value="ECO:0007669"/>
    <property type="project" value="InterPro"/>
</dbReference>
<feature type="domain" description="U3 small nucleolar RNA-associated protein 15 C-terminal" evidence="6">
    <location>
        <begin position="3"/>
        <end position="132"/>
    </location>
</feature>
<name>A0AAV9A3A3_ACOGR</name>
<keyword evidence="5" id="KW-0539">Nucleus</keyword>
<evidence type="ECO:0000256" key="2">
    <source>
        <dbReference type="ARBA" id="ARBA00022552"/>
    </source>
</evidence>
<dbReference type="EMBL" id="JAUJYN010000014">
    <property type="protein sequence ID" value="KAK1258642.1"/>
    <property type="molecule type" value="Genomic_DNA"/>
</dbReference>